<reference evidence="7 8" key="1">
    <citation type="journal article" date="2016" name="Genome Biol. Evol.">
        <title>Gene Family Evolution Reflects Adaptation to Soil Environmental Stressors in the Genome of the Collembolan Orchesella cincta.</title>
        <authorList>
            <person name="Faddeeva-Vakhrusheva A."/>
            <person name="Derks M.F."/>
            <person name="Anvar S.Y."/>
            <person name="Agamennone V."/>
            <person name="Suring W."/>
            <person name="Smit S."/>
            <person name="van Straalen N.M."/>
            <person name="Roelofs D."/>
        </authorList>
    </citation>
    <scope>NUCLEOTIDE SEQUENCE [LARGE SCALE GENOMIC DNA]</scope>
    <source>
        <tissue evidence="7">Mixed pool</tissue>
    </source>
</reference>
<dbReference type="PANTHER" id="PTHR22589:SF16">
    <property type="entry name" value="CARNITINE O-PALMITOYLTRANSFERASE 2, MITOCHONDRIAL"/>
    <property type="match status" value="1"/>
</dbReference>
<dbReference type="GO" id="GO:0005739">
    <property type="term" value="C:mitochondrion"/>
    <property type="evidence" value="ECO:0007669"/>
    <property type="project" value="TreeGrafter"/>
</dbReference>
<keyword evidence="8" id="KW-1185">Reference proteome</keyword>
<evidence type="ECO:0000313" key="7">
    <source>
        <dbReference type="EMBL" id="ODM99287.1"/>
    </source>
</evidence>
<keyword evidence="2 5" id="KW-0808">Transferase</keyword>
<sequence>MYVKDRLPLPINTNPALVFVEDDDVMKNQPKNRRQLVRSTNLLVSALRFLKSLDSEILEPEIFHLSPAKTDTMKYRRVMKMMPTAVATYASYLYKAFPLDMSQYPSLFRTTRIPKKGMDKLSKGGKDVTHIAVMRNGNVYAVEVLDDDGNILPVSVIMGSLEYILADPTPPAKDPIGVMTTENRDKWAAIREHLVTSSLRNQKSFDTIDSSLFVLSLDEEELGEADPLRVTRQYLHSDGTNRWFDKSFNIIVTKDGWAGLTFEHAWGDGVAVMRFFNDINKDTLANKWSNEVTPRRAPIHPIRLPFEIDEKGSQGISDASKRYKAQISELQISPFLLERFGKKACKGWGISPDSLMQLGFQLAYHRLTSKTVTTYESCSTSAFRHGRTEAIRPATALTKEISTLLSKPDWKNNKGQLKELIKKCSEKHGQLTKDAAMGQGFDRHLFAMKNIALAKNSSLPDIYNDEAYAMINYNILSTSTLSSPAVRVGAFGPVVRDGLGIAYQIWDTGLGCITTTYKGQADGDAFAQNCTEAFSDIETALKAN</sequence>
<dbReference type="Gene3D" id="3.30.559.10">
    <property type="entry name" value="Chloramphenicol acetyltransferase-like domain"/>
    <property type="match status" value="1"/>
</dbReference>
<dbReference type="STRING" id="48709.A0A1D2N1W8"/>
<protein>
    <submittedName>
        <fullName evidence="7">Carnitine O-palmitoyltransferase 2, mitochondrial</fullName>
    </submittedName>
</protein>
<dbReference type="PROSITE" id="PS00440">
    <property type="entry name" value="ACYLTRANSF_C_2"/>
    <property type="match status" value="1"/>
</dbReference>
<evidence type="ECO:0000256" key="5">
    <source>
        <dbReference type="RuleBase" id="RU003801"/>
    </source>
</evidence>
<evidence type="ECO:0000256" key="2">
    <source>
        <dbReference type="ARBA" id="ARBA00022679"/>
    </source>
</evidence>
<evidence type="ECO:0000256" key="3">
    <source>
        <dbReference type="ARBA" id="ARBA00023315"/>
    </source>
</evidence>
<comment type="caution">
    <text evidence="7">The sequence shown here is derived from an EMBL/GenBank/DDBJ whole genome shotgun (WGS) entry which is preliminary data.</text>
</comment>
<proteinExistence type="inferred from homology"/>
<dbReference type="Proteomes" id="UP000094527">
    <property type="component" value="Unassembled WGS sequence"/>
</dbReference>
<evidence type="ECO:0000256" key="1">
    <source>
        <dbReference type="ARBA" id="ARBA00005232"/>
    </source>
</evidence>
<accession>A0A1D2N1W8</accession>
<organism evidence="7 8">
    <name type="scientific">Orchesella cincta</name>
    <name type="common">Springtail</name>
    <name type="synonym">Podura cincta</name>
    <dbReference type="NCBI Taxonomy" id="48709"/>
    <lineage>
        <taxon>Eukaryota</taxon>
        <taxon>Metazoa</taxon>
        <taxon>Ecdysozoa</taxon>
        <taxon>Arthropoda</taxon>
        <taxon>Hexapoda</taxon>
        <taxon>Collembola</taxon>
        <taxon>Entomobryomorpha</taxon>
        <taxon>Entomobryoidea</taxon>
        <taxon>Orchesellidae</taxon>
        <taxon>Orchesellinae</taxon>
        <taxon>Orchesella</taxon>
    </lineage>
</organism>
<dbReference type="OrthoDB" id="240216at2759"/>
<dbReference type="InterPro" id="IPR042231">
    <property type="entry name" value="Cho/carn_acyl_trans_2"/>
</dbReference>
<evidence type="ECO:0000313" key="8">
    <source>
        <dbReference type="Proteomes" id="UP000094527"/>
    </source>
</evidence>
<comment type="similarity">
    <text evidence="1 5">Belongs to the carnitine/choline acetyltransferase family.</text>
</comment>
<dbReference type="AlphaFoldDB" id="A0A1D2N1W8"/>
<gene>
    <name evidence="7" type="ORF">Ocin01_07408</name>
</gene>
<dbReference type="GO" id="GO:0004095">
    <property type="term" value="F:carnitine O-palmitoyltransferase activity"/>
    <property type="evidence" value="ECO:0007669"/>
    <property type="project" value="TreeGrafter"/>
</dbReference>
<dbReference type="InterPro" id="IPR023213">
    <property type="entry name" value="CAT-like_dom_sf"/>
</dbReference>
<dbReference type="InterPro" id="IPR000542">
    <property type="entry name" value="Carn_acyl_trans"/>
</dbReference>
<dbReference type="SUPFAM" id="SSF52777">
    <property type="entry name" value="CoA-dependent acyltransferases"/>
    <property type="match status" value="2"/>
</dbReference>
<dbReference type="Gene3D" id="1.20.1280.180">
    <property type="match status" value="1"/>
</dbReference>
<dbReference type="EMBL" id="LJIJ01000289">
    <property type="protein sequence ID" value="ODM99287.1"/>
    <property type="molecule type" value="Genomic_DNA"/>
</dbReference>
<evidence type="ECO:0000259" key="6">
    <source>
        <dbReference type="Pfam" id="PF00755"/>
    </source>
</evidence>
<name>A0A1D2N1W8_ORCCI</name>
<keyword evidence="3 5" id="KW-0012">Acyltransferase</keyword>
<dbReference type="PANTHER" id="PTHR22589">
    <property type="entry name" value="CARNITINE O-ACYLTRANSFERASE"/>
    <property type="match status" value="1"/>
</dbReference>
<dbReference type="Pfam" id="PF00755">
    <property type="entry name" value="Carn_acyltransf"/>
    <property type="match status" value="1"/>
</dbReference>
<feature type="domain" description="Choline/carnitine acyltransferase" evidence="6">
    <location>
        <begin position="1"/>
        <end position="529"/>
    </location>
</feature>
<dbReference type="OMA" id="HILVMRR"/>
<dbReference type="Gene3D" id="3.30.559.70">
    <property type="entry name" value="Choline/Carnitine o-acyltransferase, domain 2"/>
    <property type="match status" value="1"/>
</dbReference>
<dbReference type="InterPro" id="IPR039551">
    <property type="entry name" value="Cho/carn_acyl_trans"/>
</dbReference>
<feature type="active site" description="Proton acceptor" evidence="4">
    <location>
        <position position="264"/>
    </location>
</feature>
<dbReference type="GO" id="GO:0006635">
    <property type="term" value="P:fatty acid beta-oxidation"/>
    <property type="evidence" value="ECO:0007669"/>
    <property type="project" value="TreeGrafter"/>
</dbReference>
<evidence type="ECO:0000256" key="4">
    <source>
        <dbReference type="PIRSR" id="PIRSR600542-1"/>
    </source>
</evidence>